<comment type="subcellular location">
    <subcellularLocation>
        <location evidence="1">Membrane</location>
        <topology evidence="1">Multi-pass membrane protein</topology>
    </subcellularLocation>
</comment>
<feature type="transmembrane region" description="Helical" evidence="5">
    <location>
        <begin position="145"/>
        <end position="167"/>
    </location>
</feature>
<feature type="transmembrane region" description="Helical" evidence="5">
    <location>
        <begin position="355"/>
        <end position="381"/>
    </location>
</feature>
<evidence type="ECO:0000313" key="6">
    <source>
        <dbReference type="EMBL" id="KAJ2678295.1"/>
    </source>
</evidence>
<dbReference type="Proteomes" id="UP001151518">
    <property type="component" value="Unassembled WGS sequence"/>
</dbReference>
<accession>A0A9W8G7V1</accession>
<organism evidence="6 7">
    <name type="scientific">Coemansia spiralis</name>
    <dbReference type="NCBI Taxonomy" id="417178"/>
    <lineage>
        <taxon>Eukaryota</taxon>
        <taxon>Fungi</taxon>
        <taxon>Fungi incertae sedis</taxon>
        <taxon>Zoopagomycota</taxon>
        <taxon>Kickxellomycotina</taxon>
        <taxon>Kickxellomycetes</taxon>
        <taxon>Kickxellales</taxon>
        <taxon>Kickxellaceae</taxon>
        <taxon>Coemansia</taxon>
    </lineage>
</organism>
<evidence type="ECO:0000313" key="7">
    <source>
        <dbReference type="Proteomes" id="UP001151518"/>
    </source>
</evidence>
<proteinExistence type="predicted"/>
<keyword evidence="4 5" id="KW-0472">Membrane</keyword>
<dbReference type="GO" id="GO:0055085">
    <property type="term" value="P:transmembrane transport"/>
    <property type="evidence" value="ECO:0007669"/>
    <property type="project" value="InterPro"/>
</dbReference>
<dbReference type="OrthoDB" id="191139at2759"/>
<dbReference type="Pfam" id="PF03547">
    <property type="entry name" value="Mem_trans"/>
    <property type="match status" value="1"/>
</dbReference>
<dbReference type="GO" id="GO:0005783">
    <property type="term" value="C:endoplasmic reticulum"/>
    <property type="evidence" value="ECO:0007669"/>
    <property type="project" value="TreeGrafter"/>
</dbReference>
<feature type="transmembrane region" description="Helical" evidence="5">
    <location>
        <begin position="432"/>
        <end position="453"/>
    </location>
</feature>
<gene>
    <name evidence="6" type="ORF">GGI25_002467</name>
</gene>
<dbReference type="GO" id="GO:0016020">
    <property type="term" value="C:membrane"/>
    <property type="evidence" value="ECO:0007669"/>
    <property type="project" value="UniProtKB-SubCell"/>
</dbReference>
<evidence type="ECO:0000256" key="4">
    <source>
        <dbReference type="ARBA" id="ARBA00023136"/>
    </source>
</evidence>
<keyword evidence="2 5" id="KW-0812">Transmembrane</keyword>
<comment type="caution">
    <text evidence="6">The sequence shown here is derived from an EMBL/GenBank/DDBJ whole genome shotgun (WGS) entry which is preliminary data.</text>
</comment>
<dbReference type="EMBL" id="JANBTW010000022">
    <property type="protein sequence ID" value="KAJ2678295.1"/>
    <property type="molecule type" value="Genomic_DNA"/>
</dbReference>
<evidence type="ECO:0000256" key="2">
    <source>
        <dbReference type="ARBA" id="ARBA00022692"/>
    </source>
</evidence>
<dbReference type="AlphaFoldDB" id="A0A9W8G7V1"/>
<dbReference type="InterPro" id="IPR004776">
    <property type="entry name" value="Mem_transp_PIN-like"/>
</dbReference>
<feature type="transmembrane region" description="Helical" evidence="5">
    <location>
        <begin position="6"/>
        <end position="27"/>
    </location>
</feature>
<evidence type="ECO:0008006" key="8">
    <source>
        <dbReference type="Google" id="ProtNLM"/>
    </source>
</evidence>
<evidence type="ECO:0000256" key="3">
    <source>
        <dbReference type="ARBA" id="ARBA00022989"/>
    </source>
</evidence>
<evidence type="ECO:0000256" key="5">
    <source>
        <dbReference type="SAM" id="Phobius"/>
    </source>
</evidence>
<reference evidence="6" key="1">
    <citation type="submission" date="2022-07" db="EMBL/GenBank/DDBJ databases">
        <title>Phylogenomic reconstructions and comparative analyses of Kickxellomycotina fungi.</title>
        <authorList>
            <person name="Reynolds N.K."/>
            <person name="Stajich J.E."/>
            <person name="Barry K."/>
            <person name="Grigoriev I.V."/>
            <person name="Crous P."/>
            <person name="Smith M.E."/>
        </authorList>
    </citation>
    <scope>NUCLEOTIDE SEQUENCE</scope>
    <source>
        <strain evidence="6">NRRL 3115</strain>
    </source>
</reference>
<name>A0A9W8G7V1_9FUNG</name>
<keyword evidence="3 5" id="KW-1133">Transmembrane helix</keyword>
<dbReference type="PANTHER" id="PTHR31794:SF2">
    <property type="entry name" value="AUXIN EFFLUX TRANSPORTER FAMILY PROTEIN (EUROFUNG)"/>
    <property type="match status" value="1"/>
</dbReference>
<feature type="transmembrane region" description="Helical" evidence="5">
    <location>
        <begin position="66"/>
        <end position="83"/>
    </location>
</feature>
<evidence type="ECO:0000256" key="1">
    <source>
        <dbReference type="ARBA" id="ARBA00004141"/>
    </source>
</evidence>
<sequence>MSILNYMIISTQALSTVFFIGATGYVLKLKSSELQMLARVNISVLTPALLFSKISKSLDQQMLCELWFVPILYVILGSVGLEWTRIGGRILGLSDGFRRLCSVAVYFSNVNTIMIPIVEGIAFSPESRFLLHDKNDTPQKMADRAIAYGMIIGIMNNLLRWSVGVAIMTPSKQQHNSEYIDYRASSSHTSDPSSASLATLGQHDTISSFTNTNNERISDEESLLLSTDNTEPAVDRDFSPAGTANINCTKKGIFARIWRSVQPCLTPPLFAVVIALVVVLVPPVQRALLLEGTYTNCLWRAIDACGKACIPATLLALGSQLAIKRDAGQSIDANIGANTNSRVTSVSAEEQGRGIALVVLGRFLVGPACCCSLLLVIHSFAPWLVPLLRTDPMLFLTLSIVSATPPAINLLTVAQKIKTYEGEAARILSYSYVFGMLVLSLEVAIFLHLTFLIHSGD</sequence>
<dbReference type="PANTHER" id="PTHR31794">
    <property type="entry name" value="AUXIN EFFLUX TRANSPORTER FAMILY PROTEIN (EUROFUNG)"/>
    <property type="match status" value="1"/>
</dbReference>
<protein>
    <recommendedName>
        <fullName evidence="8">Transporter</fullName>
    </recommendedName>
</protein>
<feature type="transmembrane region" description="Helical" evidence="5">
    <location>
        <begin position="393"/>
        <end position="411"/>
    </location>
</feature>
<feature type="transmembrane region" description="Helical" evidence="5">
    <location>
        <begin position="103"/>
        <end position="125"/>
    </location>
</feature>